<keyword evidence="6" id="KW-1185">Reference proteome</keyword>
<dbReference type="RefSeq" id="WP_345432762.1">
    <property type="nucleotide sequence ID" value="NZ_BAABHK010000005.1"/>
</dbReference>
<dbReference type="SUPFAM" id="SSF53474">
    <property type="entry name" value="alpha/beta-Hydrolases"/>
    <property type="match status" value="2"/>
</dbReference>
<evidence type="ECO:0000256" key="2">
    <source>
        <dbReference type="ARBA" id="ARBA00022801"/>
    </source>
</evidence>
<keyword evidence="2" id="KW-0378">Hydrolase</keyword>
<dbReference type="NCBIfam" id="TIGR01840">
    <property type="entry name" value="esterase_phb"/>
    <property type="match status" value="1"/>
</dbReference>
<evidence type="ECO:0000256" key="1">
    <source>
        <dbReference type="ARBA" id="ARBA00022729"/>
    </source>
</evidence>
<feature type="domain" description="CBM2" evidence="4">
    <location>
        <begin position="318"/>
        <end position="427"/>
    </location>
</feature>
<dbReference type="PANTHER" id="PTHR43037">
    <property type="entry name" value="UNNAMED PRODUCT-RELATED"/>
    <property type="match status" value="1"/>
</dbReference>
<dbReference type="Pfam" id="PF10503">
    <property type="entry name" value="Esterase_PHB"/>
    <property type="match status" value="1"/>
</dbReference>
<dbReference type="Pfam" id="PF00553">
    <property type="entry name" value="CBM_2"/>
    <property type="match status" value="1"/>
</dbReference>
<dbReference type="PROSITE" id="PS51173">
    <property type="entry name" value="CBM2"/>
    <property type="match status" value="1"/>
</dbReference>
<sequence>MRRFIKTLAGIAVAAVAATLAMTTALVPRASAASLTQVSNFGANPGNMQMYVYVPGSAPAHPAILVAMHGCNGWAPGFYQGTEFASLADKYGFIVIYPQASHSINGMSSCFDVWSDAALHHGGGSDPVSIVNMVTYAEQHYGGDPQRVFATGFSSGAMETNNLLATYPDVFKAGAPFSGIPYGCMAGGGMCGDKTPQQWGDMVRNAYPGYTGPRPRVQAWHGTSDSVLPYSMLQEEVDEWTNVFGLSQAPTSTDTPQSGWTRRRFADSSGTVDVEAYTIAGAGHDLPHPGMAAYAIHFFGLDGSGGSGGGGGGGGGGGTGGSSACRVTATVSSWSGGMTENITIANTGTSAINGWSLAFTLPSGQTITSGWNATYSPSSGQVTATNLSYNASLASGASTNIGFQANQTGNAAAPTAFALNGAACTVD</sequence>
<keyword evidence="1 3" id="KW-0732">Signal</keyword>
<dbReference type="Proteomes" id="UP001501442">
    <property type="component" value="Unassembled WGS sequence"/>
</dbReference>
<comment type="caution">
    <text evidence="5">The sequence shown here is derived from an EMBL/GenBank/DDBJ whole genome shotgun (WGS) entry which is preliminary data.</text>
</comment>
<dbReference type="PANTHER" id="PTHR43037:SF5">
    <property type="entry name" value="FERULOYL ESTERASE"/>
    <property type="match status" value="1"/>
</dbReference>
<dbReference type="InterPro" id="IPR012291">
    <property type="entry name" value="CBM2_carb-bd_dom_sf"/>
</dbReference>
<name>A0ABP8UCN3_9ACTN</name>
<dbReference type="EMBL" id="BAABHK010000005">
    <property type="protein sequence ID" value="GAA4628210.1"/>
    <property type="molecule type" value="Genomic_DNA"/>
</dbReference>
<dbReference type="InterPro" id="IPR029058">
    <property type="entry name" value="AB_hydrolase_fold"/>
</dbReference>
<feature type="signal peptide" evidence="3">
    <location>
        <begin position="1"/>
        <end position="32"/>
    </location>
</feature>
<dbReference type="InterPro" id="IPR010126">
    <property type="entry name" value="Esterase_phb"/>
</dbReference>
<feature type="chain" id="PRO_5046890466" description="CBM2 domain-containing protein" evidence="3">
    <location>
        <begin position="33"/>
        <end position="427"/>
    </location>
</feature>
<protein>
    <recommendedName>
        <fullName evidence="4">CBM2 domain-containing protein</fullName>
    </recommendedName>
</protein>
<evidence type="ECO:0000259" key="4">
    <source>
        <dbReference type="PROSITE" id="PS51173"/>
    </source>
</evidence>
<dbReference type="Gene3D" id="3.40.50.1820">
    <property type="entry name" value="alpha/beta hydrolase"/>
    <property type="match status" value="1"/>
</dbReference>
<dbReference type="InterPro" id="IPR008965">
    <property type="entry name" value="CBM2/CBM3_carb-bd_dom_sf"/>
</dbReference>
<organism evidence="5 6">
    <name type="scientific">Actinoallomurus vinaceus</name>
    <dbReference type="NCBI Taxonomy" id="1080074"/>
    <lineage>
        <taxon>Bacteria</taxon>
        <taxon>Bacillati</taxon>
        <taxon>Actinomycetota</taxon>
        <taxon>Actinomycetes</taxon>
        <taxon>Streptosporangiales</taxon>
        <taxon>Thermomonosporaceae</taxon>
        <taxon>Actinoallomurus</taxon>
    </lineage>
</organism>
<gene>
    <name evidence="5" type="ORF">GCM10023196_043650</name>
</gene>
<accession>A0ABP8UCN3</accession>
<evidence type="ECO:0000313" key="6">
    <source>
        <dbReference type="Proteomes" id="UP001501442"/>
    </source>
</evidence>
<evidence type="ECO:0000313" key="5">
    <source>
        <dbReference type="EMBL" id="GAA4628210.1"/>
    </source>
</evidence>
<dbReference type="Gene3D" id="2.60.40.290">
    <property type="match status" value="1"/>
</dbReference>
<proteinExistence type="predicted"/>
<dbReference type="SMART" id="SM00637">
    <property type="entry name" value="CBD_II"/>
    <property type="match status" value="1"/>
</dbReference>
<evidence type="ECO:0000256" key="3">
    <source>
        <dbReference type="SAM" id="SignalP"/>
    </source>
</evidence>
<dbReference type="SUPFAM" id="SSF49384">
    <property type="entry name" value="Carbohydrate-binding domain"/>
    <property type="match status" value="1"/>
</dbReference>
<reference evidence="6" key="1">
    <citation type="journal article" date="2019" name="Int. J. Syst. Evol. Microbiol.">
        <title>The Global Catalogue of Microorganisms (GCM) 10K type strain sequencing project: providing services to taxonomists for standard genome sequencing and annotation.</title>
        <authorList>
            <consortium name="The Broad Institute Genomics Platform"/>
            <consortium name="The Broad Institute Genome Sequencing Center for Infectious Disease"/>
            <person name="Wu L."/>
            <person name="Ma J."/>
        </authorList>
    </citation>
    <scope>NUCLEOTIDE SEQUENCE [LARGE SCALE GENOMIC DNA]</scope>
    <source>
        <strain evidence="6">JCM 17939</strain>
    </source>
</reference>
<dbReference type="InterPro" id="IPR050955">
    <property type="entry name" value="Plant_Biomass_Hydrol_Est"/>
</dbReference>
<dbReference type="InterPro" id="IPR001919">
    <property type="entry name" value="CBD2"/>
</dbReference>